<keyword evidence="2" id="KW-0808">Transferase</keyword>
<accession>A0ABX2PBV0</accession>
<dbReference type="Gene3D" id="3.20.20.70">
    <property type="entry name" value="Aldolase class I"/>
    <property type="match status" value="1"/>
</dbReference>
<dbReference type="InterPro" id="IPR051690">
    <property type="entry name" value="PseI-like"/>
</dbReference>
<evidence type="ECO:0000313" key="3">
    <source>
        <dbReference type="Proteomes" id="UP000523601"/>
    </source>
</evidence>
<dbReference type="SUPFAM" id="SSF51269">
    <property type="entry name" value="AFP III-like domain"/>
    <property type="match status" value="1"/>
</dbReference>
<dbReference type="InterPro" id="IPR020007">
    <property type="entry name" value="NeuB/NeuA"/>
</dbReference>
<dbReference type="Pfam" id="PF03102">
    <property type="entry name" value="NeuB"/>
    <property type="match status" value="1"/>
</dbReference>
<dbReference type="PANTHER" id="PTHR42966:SF1">
    <property type="entry name" value="SIALIC ACID SYNTHASE"/>
    <property type="match status" value="1"/>
</dbReference>
<evidence type="ECO:0000313" key="2">
    <source>
        <dbReference type="EMBL" id="NVO26949.1"/>
    </source>
</evidence>
<name>A0ABX2PBV0_9RHOB</name>
<keyword evidence="3" id="KW-1185">Reference proteome</keyword>
<reference evidence="2 3" key="1">
    <citation type="submission" date="2020-04" db="EMBL/GenBank/DDBJ databases">
        <title>Donghicola sp., a member of the Rhodobacteraceae family isolated from mangrove forest in Thailand.</title>
        <authorList>
            <person name="Charoenyingcharoen P."/>
            <person name="Yukphan P."/>
        </authorList>
    </citation>
    <scope>NUCLEOTIDE SEQUENCE [LARGE SCALE GENOMIC DNA]</scope>
    <source>
        <strain evidence="2 3">C2-DW-16</strain>
    </source>
</reference>
<dbReference type="GO" id="GO:0050462">
    <property type="term" value="F:N-acetylneuraminate synthase activity"/>
    <property type="evidence" value="ECO:0007669"/>
    <property type="project" value="UniProtKB-EC"/>
</dbReference>
<evidence type="ECO:0000259" key="1">
    <source>
        <dbReference type="PROSITE" id="PS50844"/>
    </source>
</evidence>
<organism evidence="2 3">
    <name type="scientific">Donghicola mangrovi</name>
    <dbReference type="NCBI Taxonomy" id="2729614"/>
    <lineage>
        <taxon>Bacteria</taxon>
        <taxon>Pseudomonadati</taxon>
        <taxon>Pseudomonadota</taxon>
        <taxon>Alphaproteobacteria</taxon>
        <taxon>Rhodobacterales</taxon>
        <taxon>Roseobacteraceae</taxon>
        <taxon>Donghicola</taxon>
    </lineage>
</organism>
<dbReference type="InterPro" id="IPR013132">
    <property type="entry name" value="PseI/NeuA/B-like_N"/>
</dbReference>
<dbReference type="InterPro" id="IPR006190">
    <property type="entry name" value="SAF_AFP_Neu5Ac"/>
</dbReference>
<dbReference type="InterPro" id="IPR036732">
    <property type="entry name" value="AFP_Neu5c_C_sf"/>
</dbReference>
<feature type="domain" description="AFP-like" evidence="1">
    <location>
        <begin position="309"/>
        <end position="359"/>
    </location>
</feature>
<dbReference type="NCBIfam" id="TIGR03569">
    <property type="entry name" value="NeuB_NnaB"/>
    <property type="match status" value="1"/>
</dbReference>
<protein>
    <submittedName>
        <fullName evidence="2">N-acetylneuraminate synthase</fullName>
        <ecNumber evidence="2">2.5.1.56</ecNumber>
    </submittedName>
</protein>
<comment type="caution">
    <text evidence="2">The sequence shown here is derived from an EMBL/GenBank/DDBJ whole genome shotgun (WGS) entry which is preliminary data.</text>
</comment>
<dbReference type="EMBL" id="JABCJD010000002">
    <property type="protein sequence ID" value="NVO26949.1"/>
    <property type="molecule type" value="Genomic_DNA"/>
</dbReference>
<sequence length="359" mass="38997">MNKRSPTVIIAEAGVNHNGSLDMAIELVDAAASAGADYVKFQTFRASRLANASAPKAQYQKRTTDVEESQLEMLSRLELSEAAHDTLLRRCREKGISFLSSPFDHESLALLTERFKLPVIKLGSGELTNAPLLLDVARRNVSLILSTGMATLAEVEQALGVLAFGYSEEMGAPSQEAFSAALLAPEVWQRLKEKVTLLHCTTEYPAAVEDTNLNVMETLRNAFGLKVGYSDHTEGNAISLAAVAMGACVIEKHFTLDRALPGPDHAASIEPEELHALVRDIRRVEQALGRSVKIPGKAEVANREVARKSLFAARDIGVGEILRPEDISVMRPGTGLAPVLFWDMVGKKAEKPYKQGDPL</sequence>
<dbReference type="CDD" id="cd11615">
    <property type="entry name" value="SAF_NeuB_like"/>
    <property type="match status" value="1"/>
</dbReference>
<dbReference type="InterPro" id="IPR057736">
    <property type="entry name" value="SAF_PseI/NeuA/NeuB"/>
</dbReference>
<proteinExistence type="predicted"/>
<dbReference type="Pfam" id="PF08666">
    <property type="entry name" value="SAF"/>
    <property type="match status" value="1"/>
</dbReference>
<dbReference type="Proteomes" id="UP000523601">
    <property type="component" value="Unassembled WGS sequence"/>
</dbReference>
<dbReference type="InterPro" id="IPR013785">
    <property type="entry name" value="Aldolase_TIM"/>
</dbReference>
<dbReference type="InterPro" id="IPR013974">
    <property type="entry name" value="SAF"/>
</dbReference>
<dbReference type="EC" id="2.5.1.56" evidence="2"/>
<dbReference type="SUPFAM" id="SSF51569">
    <property type="entry name" value="Aldolase"/>
    <property type="match status" value="1"/>
</dbReference>
<gene>
    <name evidence="2" type="primary">neuB</name>
    <name evidence="2" type="ORF">HJ526_05930</name>
</gene>
<dbReference type="PANTHER" id="PTHR42966">
    <property type="entry name" value="N-ACETYLNEURAMINATE SYNTHASE"/>
    <property type="match status" value="1"/>
</dbReference>
<dbReference type="Gene3D" id="3.90.1210.10">
    <property type="entry name" value="Antifreeze-like/N-acetylneuraminic acid synthase C-terminal domain"/>
    <property type="match status" value="1"/>
</dbReference>
<dbReference type="RefSeq" id="WP_176853357.1">
    <property type="nucleotide sequence ID" value="NZ_JABCJD010000002.1"/>
</dbReference>
<dbReference type="PROSITE" id="PS50844">
    <property type="entry name" value="AFP_LIKE"/>
    <property type="match status" value="1"/>
</dbReference>